<dbReference type="CDD" id="cd00293">
    <property type="entry name" value="USP-like"/>
    <property type="match status" value="1"/>
</dbReference>
<evidence type="ECO:0000313" key="3">
    <source>
        <dbReference type="EMBL" id="MBM7473433.1"/>
    </source>
</evidence>
<dbReference type="EMBL" id="JAFBBU010000001">
    <property type="protein sequence ID" value="MBM7473433.1"/>
    <property type="molecule type" value="Genomic_DNA"/>
</dbReference>
<keyword evidence="4" id="KW-1185">Reference proteome</keyword>
<dbReference type="PRINTS" id="PR01438">
    <property type="entry name" value="UNVRSLSTRESS"/>
</dbReference>
<name>A0ABS2L8L7_9MICO</name>
<dbReference type="SUPFAM" id="SSF52402">
    <property type="entry name" value="Adenine nucleotide alpha hydrolases-like"/>
    <property type="match status" value="2"/>
</dbReference>
<dbReference type="PANTHER" id="PTHR46268">
    <property type="entry name" value="STRESS RESPONSE PROTEIN NHAX"/>
    <property type="match status" value="1"/>
</dbReference>
<proteinExistence type="inferred from homology"/>
<dbReference type="Pfam" id="PF00582">
    <property type="entry name" value="Usp"/>
    <property type="match status" value="1"/>
</dbReference>
<feature type="domain" description="UspA" evidence="2">
    <location>
        <begin position="166"/>
        <end position="301"/>
    </location>
</feature>
<evidence type="ECO:0000256" key="1">
    <source>
        <dbReference type="ARBA" id="ARBA00008791"/>
    </source>
</evidence>
<sequence length="306" mass="32013">MTTHFIVGWNNDTKAQGALDWALGHDEAGGAGAGWAGDGATGAGSTETRAGLTVTLLGVLDKDEHGKKYPESGAAVELARLQLEGVVAAARAGHPAVTVTGVLVHGDTVTELVRCSTAENTLVLGSRNRAEQKTSRRWSVGARVAARIRGPLAIIPDVELRQRSGIVVGVDGSSSSDKALFFAASEGRRTGQTVKVVHAWVEPAVYQVAYVPDGSDLDSLEAMHRSVVQEAIAQVSDDFADVSFELAIVEATPANALLQASTTARMLVVGNHSLRPLERFFIGSVSHAVIVGLRSPVLVVPAESLV</sequence>
<dbReference type="PANTHER" id="PTHR46268:SF6">
    <property type="entry name" value="UNIVERSAL STRESS PROTEIN UP12"/>
    <property type="match status" value="1"/>
</dbReference>
<reference evidence="3 4" key="1">
    <citation type="submission" date="2021-01" db="EMBL/GenBank/DDBJ databases">
        <title>Sequencing the genomes of 1000 actinobacteria strains.</title>
        <authorList>
            <person name="Klenk H.-P."/>
        </authorList>
    </citation>
    <scope>NUCLEOTIDE SEQUENCE [LARGE SCALE GENOMIC DNA]</scope>
    <source>
        <strain evidence="3 4">DSM 13057</strain>
    </source>
</reference>
<protein>
    <submittedName>
        <fullName evidence="3">Nucleotide-binding universal stress UspA family protein</fullName>
    </submittedName>
</protein>
<accession>A0ABS2L8L7</accession>
<dbReference type="InterPro" id="IPR006015">
    <property type="entry name" value="Universal_stress_UspA"/>
</dbReference>
<evidence type="ECO:0000313" key="4">
    <source>
        <dbReference type="Proteomes" id="UP000776164"/>
    </source>
</evidence>
<dbReference type="InterPro" id="IPR006016">
    <property type="entry name" value="UspA"/>
</dbReference>
<dbReference type="RefSeq" id="WP_205110912.1">
    <property type="nucleotide sequence ID" value="NZ_BAAAHT010000001.1"/>
</dbReference>
<dbReference type="Proteomes" id="UP000776164">
    <property type="component" value="Unassembled WGS sequence"/>
</dbReference>
<dbReference type="Gene3D" id="3.40.50.620">
    <property type="entry name" value="HUPs"/>
    <property type="match status" value="2"/>
</dbReference>
<comment type="caution">
    <text evidence="3">The sequence shown here is derived from an EMBL/GenBank/DDBJ whole genome shotgun (WGS) entry which is preliminary data.</text>
</comment>
<dbReference type="InterPro" id="IPR014729">
    <property type="entry name" value="Rossmann-like_a/b/a_fold"/>
</dbReference>
<evidence type="ECO:0000259" key="2">
    <source>
        <dbReference type="Pfam" id="PF00582"/>
    </source>
</evidence>
<comment type="similarity">
    <text evidence="1">Belongs to the universal stress protein A family.</text>
</comment>
<gene>
    <name evidence="3" type="ORF">JOE66_003067</name>
</gene>
<organism evidence="3 4">
    <name type="scientific">Subtercola frigoramans</name>
    <dbReference type="NCBI Taxonomy" id="120298"/>
    <lineage>
        <taxon>Bacteria</taxon>
        <taxon>Bacillati</taxon>
        <taxon>Actinomycetota</taxon>
        <taxon>Actinomycetes</taxon>
        <taxon>Micrococcales</taxon>
        <taxon>Microbacteriaceae</taxon>
        <taxon>Subtercola</taxon>
    </lineage>
</organism>